<dbReference type="Gene3D" id="3.60.10.10">
    <property type="entry name" value="Endonuclease/exonuclease/phosphatase"/>
    <property type="match status" value="1"/>
</dbReference>
<dbReference type="OrthoDB" id="428734at2759"/>
<comment type="caution">
    <text evidence="1">The sequence shown here is derived from an EMBL/GenBank/DDBJ whole genome shotgun (WGS) entry which is preliminary data.</text>
</comment>
<evidence type="ECO:0000313" key="2">
    <source>
        <dbReference type="Proteomes" id="UP000224567"/>
    </source>
</evidence>
<dbReference type="InterPro" id="IPR050410">
    <property type="entry name" value="CCR4/nocturin_mRNA_transcr"/>
</dbReference>
<dbReference type="PANTHER" id="PTHR12121:SF82">
    <property type="entry name" value="CARBON CATABOLITE REPRESSOR PROTEIN 4 HOMOLOG 3"/>
    <property type="match status" value="1"/>
</dbReference>
<accession>A0A2G2WPN0</accession>
<dbReference type="AlphaFoldDB" id="A0A2G2WPN0"/>
<name>A0A2G2WPN0_CAPBA</name>
<dbReference type="GO" id="GO:0000175">
    <property type="term" value="F:3'-5'-RNA exonuclease activity"/>
    <property type="evidence" value="ECO:0007669"/>
    <property type="project" value="TreeGrafter"/>
</dbReference>
<protein>
    <submittedName>
        <fullName evidence="1">Carbon catabolite repressor protein 4-like protein 3</fullName>
    </submittedName>
</protein>
<dbReference type="InterPro" id="IPR036691">
    <property type="entry name" value="Endo/exonu/phosph_ase_sf"/>
</dbReference>
<reference evidence="1 2" key="1">
    <citation type="journal article" date="2017" name="Genome Biol.">
        <title>New reference genome sequences of hot pepper reveal the massive evolution of plant disease-resistance genes by retroduplication.</title>
        <authorList>
            <person name="Kim S."/>
            <person name="Park J."/>
            <person name="Yeom S.I."/>
            <person name="Kim Y.M."/>
            <person name="Seo E."/>
            <person name="Kim K.T."/>
            <person name="Kim M.S."/>
            <person name="Lee J.M."/>
            <person name="Cheong K."/>
            <person name="Shin H.S."/>
            <person name="Kim S.B."/>
            <person name="Han K."/>
            <person name="Lee J."/>
            <person name="Park M."/>
            <person name="Lee H.A."/>
            <person name="Lee H.Y."/>
            <person name="Lee Y."/>
            <person name="Oh S."/>
            <person name="Lee J.H."/>
            <person name="Choi E."/>
            <person name="Choi E."/>
            <person name="Lee S.E."/>
            <person name="Jeon J."/>
            <person name="Kim H."/>
            <person name="Choi G."/>
            <person name="Song H."/>
            <person name="Lee J."/>
            <person name="Lee S.C."/>
            <person name="Kwon J.K."/>
            <person name="Lee H.Y."/>
            <person name="Koo N."/>
            <person name="Hong Y."/>
            <person name="Kim R.W."/>
            <person name="Kang W.H."/>
            <person name="Huh J.H."/>
            <person name="Kang B.C."/>
            <person name="Yang T.J."/>
            <person name="Lee Y.H."/>
            <person name="Bennetzen J.L."/>
            <person name="Choi D."/>
        </authorList>
    </citation>
    <scope>NUCLEOTIDE SEQUENCE [LARGE SCALE GENOMIC DNA]</scope>
    <source>
        <strain evidence="2">cv. PBC81</strain>
    </source>
</reference>
<dbReference type="PANTHER" id="PTHR12121">
    <property type="entry name" value="CARBON CATABOLITE REPRESSOR PROTEIN 4"/>
    <property type="match status" value="1"/>
</dbReference>
<organism evidence="1 2">
    <name type="scientific">Capsicum baccatum</name>
    <name type="common">Peruvian pepper</name>
    <dbReference type="NCBI Taxonomy" id="33114"/>
    <lineage>
        <taxon>Eukaryota</taxon>
        <taxon>Viridiplantae</taxon>
        <taxon>Streptophyta</taxon>
        <taxon>Embryophyta</taxon>
        <taxon>Tracheophyta</taxon>
        <taxon>Spermatophyta</taxon>
        <taxon>Magnoliopsida</taxon>
        <taxon>eudicotyledons</taxon>
        <taxon>Gunneridae</taxon>
        <taxon>Pentapetalae</taxon>
        <taxon>asterids</taxon>
        <taxon>lamiids</taxon>
        <taxon>Solanales</taxon>
        <taxon>Solanaceae</taxon>
        <taxon>Solanoideae</taxon>
        <taxon>Capsiceae</taxon>
        <taxon>Capsicum</taxon>
    </lineage>
</organism>
<reference evidence="2" key="2">
    <citation type="journal article" date="2017" name="J. Anim. Genet.">
        <title>Multiple reference genome sequences of hot pepper reveal the massive evolution of plant disease resistance genes by retroduplication.</title>
        <authorList>
            <person name="Kim S."/>
            <person name="Park J."/>
            <person name="Yeom S.-I."/>
            <person name="Kim Y.-M."/>
            <person name="Seo E."/>
            <person name="Kim K.-T."/>
            <person name="Kim M.-S."/>
            <person name="Lee J.M."/>
            <person name="Cheong K."/>
            <person name="Shin H.-S."/>
            <person name="Kim S.-B."/>
            <person name="Han K."/>
            <person name="Lee J."/>
            <person name="Park M."/>
            <person name="Lee H.-A."/>
            <person name="Lee H.-Y."/>
            <person name="Lee Y."/>
            <person name="Oh S."/>
            <person name="Lee J.H."/>
            <person name="Choi E."/>
            <person name="Choi E."/>
            <person name="Lee S.E."/>
            <person name="Jeon J."/>
            <person name="Kim H."/>
            <person name="Choi G."/>
            <person name="Song H."/>
            <person name="Lee J."/>
            <person name="Lee S.-C."/>
            <person name="Kwon J.-K."/>
            <person name="Lee H.-Y."/>
            <person name="Koo N."/>
            <person name="Hong Y."/>
            <person name="Kim R.W."/>
            <person name="Kang W.-H."/>
            <person name="Huh J.H."/>
            <person name="Kang B.-C."/>
            <person name="Yang T.-J."/>
            <person name="Lee Y.-H."/>
            <person name="Bennetzen J.L."/>
            <person name="Choi D."/>
        </authorList>
    </citation>
    <scope>NUCLEOTIDE SEQUENCE [LARGE SCALE GENOMIC DNA]</scope>
    <source>
        <strain evidence="2">cv. PBC81</strain>
    </source>
</reference>
<dbReference type="Proteomes" id="UP000224567">
    <property type="component" value="Unassembled WGS sequence"/>
</dbReference>
<gene>
    <name evidence="1" type="ORF">CQW23_11404</name>
</gene>
<dbReference type="EMBL" id="MLFT02000005">
    <property type="protein sequence ID" value="PHT47196.1"/>
    <property type="molecule type" value="Genomic_DNA"/>
</dbReference>
<proteinExistence type="predicted"/>
<sequence length="133" mass="15228">MAYHAQIHHKRRRSQLTAFIQHLLCSRSLPTADGGTTRNVEDGSIQHWKSSAIGWKRMLFPVAKIKEVDKYYDLLNILEKAGYHGSYKRLTGGSVDGCAMFWKADKFQLLEGESIEFRQYGHCDNVAQLSVLR</sequence>
<keyword evidence="2" id="KW-1185">Reference proteome</keyword>
<evidence type="ECO:0000313" key="1">
    <source>
        <dbReference type="EMBL" id="PHT47196.1"/>
    </source>
</evidence>